<dbReference type="GO" id="GO:0031419">
    <property type="term" value="F:cobalamin binding"/>
    <property type="evidence" value="ECO:0007669"/>
    <property type="project" value="InterPro"/>
</dbReference>
<dbReference type="Gene3D" id="3.40.50.280">
    <property type="entry name" value="Cobalamin-binding domain"/>
    <property type="match status" value="1"/>
</dbReference>
<dbReference type="InterPro" id="IPR034466">
    <property type="entry name" value="Methyltransferase_Class_B"/>
</dbReference>
<dbReference type="InterPro" id="IPR023404">
    <property type="entry name" value="rSAM_horseshoe"/>
</dbReference>
<dbReference type="PROSITE" id="PS51332">
    <property type="entry name" value="B12_BINDING"/>
    <property type="match status" value="1"/>
</dbReference>
<evidence type="ECO:0000256" key="3">
    <source>
        <dbReference type="ARBA" id="ARBA00022679"/>
    </source>
</evidence>
<dbReference type="SFLD" id="SFLDG01123">
    <property type="entry name" value="methyltransferase_(Class_B)"/>
    <property type="match status" value="1"/>
</dbReference>
<evidence type="ECO:0000256" key="5">
    <source>
        <dbReference type="ARBA" id="ARBA00022723"/>
    </source>
</evidence>
<dbReference type="CDD" id="cd02068">
    <property type="entry name" value="radical_SAM_B12_BD"/>
    <property type="match status" value="1"/>
</dbReference>
<feature type="domain" description="Radical SAM core" evidence="9">
    <location>
        <begin position="227"/>
        <end position="454"/>
    </location>
</feature>
<organism evidence="10 11">
    <name type="scientific">Mariprofundus ferrinatatus</name>
    <dbReference type="NCBI Taxonomy" id="1921087"/>
    <lineage>
        <taxon>Bacteria</taxon>
        <taxon>Pseudomonadati</taxon>
        <taxon>Pseudomonadota</taxon>
        <taxon>Candidatius Mariprofundia</taxon>
        <taxon>Mariprofundales</taxon>
        <taxon>Mariprofundaceae</taxon>
        <taxon>Mariprofundus</taxon>
    </lineage>
</organism>
<dbReference type="InterPro" id="IPR051198">
    <property type="entry name" value="BchE-like"/>
</dbReference>
<dbReference type="SFLD" id="SFLDG01082">
    <property type="entry name" value="B12-binding_domain_containing"/>
    <property type="match status" value="1"/>
</dbReference>
<proteinExistence type="predicted"/>
<evidence type="ECO:0000256" key="2">
    <source>
        <dbReference type="ARBA" id="ARBA00022603"/>
    </source>
</evidence>
<feature type="domain" description="B12-binding" evidence="8">
    <location>
        <begin position="28"/>
        <end position="178"/>
    </location>
</feature>
<protein>
    <submittedName>
        <fullName evidence="10">Radical SAM superfamily enzyme YgiQ, UPF0313 family</fullName>
    </submittedName>
</protein>
<evidence type="ECO:0000256" key="7">
    <source>
        <dbReference type="ARBA" id="ARBA00023014"/>
    </source>
</evidence>
<dbReference type="SUPFAM" id="SSF102114">
    <property type="entry name" value="Radical SAM enzymes"/>
    <property type="match status" value="1"/>
</dbReference>
<dbReference type="AlphaFoldDB" id="A0A2K8L6M1"/>
<gene>
    <name evidence="10" type="ORF">Ga0123462_2133</name>
</gene>
<dbReference type="CDD" id="cd01335">
    <property type="entry name" value="Radical_SAM"/>
    <property type="match status" value="1"/>
</dbReference>
<dbReference type="InterPro" id="IPR006638">
    <property type="entry name" value="Elp3/MiaA/NifB-like_rSAM"/>
</dbReference>
<evidence type="ECO:0000256" key="6">
    <source>
        <dbReference type="ARBA" id="ARBA00023004"/>
    </source>
</evidence>
<evidence type="ECO:0000259" key="8">
    <source>
        <dbReference type="PROSITE" id="PS51332"/>
    </source>
</evidence>
<evidence type="ECO:0000259" key="9">
    <source>
        <dbReference type="PROSITE" id="PS51918"/>
    </source>
</evidence>
<dbReference type="PANTHER" id="PTHR43409:SF7">
    <property type="entry name" value="BLL1977 PROTEIN"/>
    <property type="match status" value="1"/>
</dbReference>
<dbReference type="PANTHER" id="PTHR43409">
    <property type="entry name" value="ANAEROBIC MAGNESIUM-PROTOPORPHYRIN IX MONOMETHYL ESTER CYCLASE-RELATED"/>
    <property type="match status" value="1"/>
</dbReference>
<accession>A0A2K8L6M1</accession>
<dbReference type="GO" id="GO:0051539">
    <property type="term" value="F:4 iron, 4 sulfur cluster binding"/>
    <property type="evidence" value="ECO:0007669"/>
    <property type="project" value="UniProtKB-KW"/>
</dbReference>
<keyword evidence="7" id="KW-0411">Iron-sulfur</keyword>
<dbReference type="InterPro" id="IPR007197">
    <property type="entry name" value="rSAM"/>
</dbReference>
<sequence length="568" mass="64811">MVINRDTKSKKTLLINSFGVPLKIMEEMLDGKARDVPIYISYPLGVMTLAAWCKQELPHHDLQILDLMMELHKAVKRDRIHGTTIEEFISMKLDAVGCAPDFIGLSLNFSNGHSITLKVAEMCKARWPETKIIVGGMHATTFSSHIIVNDSIDFLIRGPGDLSFPQLLTCLENGDDISSVPGIVTGLHNIMNMGQVLYDLDRIPRYPYELLDMDYLMAHESTAPIKKEGARIATIFMSRGCPYPCTYCSASKVHGKKIYFNSIAYMMREIEYLINEYGVNQINIVDDLFGSNKEYFFDFFKEVKRKELKFDLSVPAGLAVSVFNEEMIDTLVDHGLEAVTIPLESGSKYVQQKIIKKRVDIEKALRLLDFTRSRGVFTGVNIVIGSPGETRELMDETFEFLRTAPVDWITFFIAYPYPGTTMTDVLIEKGEISEEKLIEVWDSSTQGFRERPFDTEEISGKELFELVYDYNIKLNFFHNYNIEHGHYDTIVPKLDKIVNNHPWHIVAVACIAKCYHELGMDDLAQEYVNRIPKLVATESLSKQMFETYRQNIEGMIESFAVLPSWSSH</sequence>
<keyword evidence="4" id="KW-0949">S-adenosyl-L-methionine</keyword>
<evidence type="ECO:0000256" key="4">
    <source>
        <dbReference type="ARBA" id="ARBA00022691"/>
    </source>
</evidence>
<keyword evidence="3" id="KW-0808">Transferase</keyword>
<dbReference type="Proteomes" id="UP000231637">
    <property type="component" value="Chromosome"/>
</dbReference>
<comment type="cofactor">
    <cofactor evidence="1">
        <name>[4Fe-4S] cluster</name>
        <dbReference type="ChEBI" id="CHEBI:49883"/>
    </cofactor>
</comment>
<dbReference type="Gene3D" id="3.80.30.20">
    <property type="entry name" value="tm_1862 like domain"/>
    <property type="match status" value="1"/>
</dbReference>
<dbReference type="KEGG" id="mfn:Ga0123462_2133"/>
<keyword evidence="11" id="KW-1185">Reference proteome</keyword>
<dbReference type="PROSITE" id="PS51918">
    <property type="entry name" value="RADICAL_SAM"/>
    <property type="match status" value="1"/>
</dbReference>
<keyword evidence="6" id="KW-0408">Iron</keyword>
<dbReference type="SMART" id="SM00729">
    <property type="entry name" value="Elp3"/>
    <property type="match status" value="1"/>
</dbReference>
<dbReference type="InterPro" id="IPR006158">
    <property type="entry name" value="Cobalamin-bd"/>
</dbReference>
<dbReference type="InterPro" id="IPR058240">
    <property type="entry name" value="rSAM_sf"/>
</dbReference>
<dbReference type="Pfam" id="PF02310">
    <property type="entry name" value="B12-binding"/>
    <property type="match status" value="1"/>
</dbReference>
<reference evidence="10 11" key="1">
    <citation type="submission" date="2016-12" db="EMBL/GenBank/DDBJ databases">
        <title>Isolation and genomic insights into novel planktonic Zetaproteobacteria from stratified waters of the Chesapeake Bay.</title>
        <authorList>
            <person name="McAllister S.M."/>
            <person name="Kato S."/>
            <person name="Chan C.S."/>
            <person name="Chiu B.K."/>
            <person name="Field E.K."/>
        </authorList>
    </citation>
    <scope>NUCLEOTIDE SEQUENCE [LARGE SCALE GENOMIC DNA]</scope>
    <source>
        <strain evidence="10 11">CP-8</strain>
    </source>
</reference>
<dbReference type="EMBL" id="CP018800">
    <property type="protein sequence ID" value="ATX82968.1"/>
    <property type="molecule type" value="Genomic_DNA"/>
</dbReference>
<evidence type="ECO:0000256" key="1">
    <source>
        <dbReference type="ARBA" id="ARBA00001966"/>
    </source>
</evidence>
<dbReference type="Pfam" id="PF04055">
    <property type="entry name" value="Radical_SAM"/>
    <property type="match status" value="1"/>
</dbReference>
<dbReference type="GO" id="GO:0046872">
    <property type="term" value="F:metal ion binding"/>
    <property type="evidence" value="ECO:0007669"/>
    <property type="project" value="UniProtKB-KW"/>
</dbReference>
<dbReference type="SFLD" id="SFLDS00029">
    <property type="entry name" value="Radical_SAM"/>
    <property type="match status" value="1"/>
</dbReference>
<dbReference type="GO" id="GO:0003824">
    <property type="term" value="F:catalytic activity"/>
    <property type="evidence" value="ECO:0007669"/>
    <property type="project" value="InterPro"/>
</dbReference>
<keyword evidence="2" id="KW-0489">Methyltransferase</keyword>
<keyword evidence="5" id="KW-0479">Metal-binding</keyword>
<name>A0A2K8L6M1_9PROT</name>
<evidence type="ECO:0000313" key="10">
    <source>
        <dbReference type="EMBL" id="ATX82968.1"/>
    </source>
</evidence>
<evidence type="ECO:0000313" key="11">
    <source>
        <dbReference type="Proteomes" id="UP000231637"/>
    </source>
</evidence>